<keyword evidence="1" id="KW-0812">Transmembrane</keyword>
<dbReference type="STRING" id="762982.HMPREF9442_03160"/>
<dbReference type="EMBL" id="AFBR01000092">
    <property type="protein sequence ID" value="EGG50714.1"/>
    <property type="molecule type" value="Genomic_DNA"/>
</dbReference>
<keyword evidence="1" id="KW-0472">Membrane</keyword>
<name>F3QY68_9BACT</name>
<evidence type="ECO:0000313" key="3">
    <source>
        <dbReference type="Proteomes" id="UP000005546"/>
    </source>
</evidence>
<evidence type="ECO:0000256" key="1">
    <source>
        <dbReference type="SAM" id="Phobius"/>
    </source>
</evidence>
<keyword evidence="3" id="KW-1185">Reference proteome</keyword>
<organism evidence="2 3">
    <name type="scientific">Paraprevotella xylaniphila YIT 11841</name>
    <dbReference type="NCBI Taxonomy" id="762982"/>
    <lineage>
        <taxon>Bacteria</taxon>
        <taxon>Pseudomonadati</taxon>
        <taxon>Bacteroidota</taxon>
        <taxon>Bacteroidia</taxon>
        <taxon>Bacteroidales</taxon>
        <taxon>Prevotellaceae</taxon>
        <taxon>Paraprevotella</taxon>
    </lineage>
</organism>
<gene>
    <name evidence="2" type="ORF">HMPREF9442_03160</name>
</gene>
<reference evidence="2 3" key="1">
    <citation type="submission" date="2011-02" db="EMBL/GenBank/DDBJ databases">
        <authorList>
            <person name="Weinstock G."/>
            <person name="Sodergren E."/>
            <person name="Clifton S."/>
            <person name="Fulton L."/>
            <person name="Fulton B."/>
            <person name="Courtney L."/>
            <person name="Fronick C."/>
            <person name="Harrison M."/>
            <person name="Strong C."/>
            <person name="Farmer C."/>
            <person name="Delahaunty K."/>
            <person name="Markovic C."/>
            <person name="Hall O."/>
            <person name="Minx P."/>
            <person name="Tomlinson C."/>
            <person name="Mitreva M."/>
            <person name="Hou S."/>
            <person name="Chen J."/>
            <person name="Wollam A."/>
            <person name="Pepin K.H."/>
            <person name="Johnson M."/>
            <person name="Bhonagiri V."/>
            <person name="Zhang X."/>
            <person name="Suruliraj S."/>
            <person name="Warren W."/>
            <person name="Chinwalla A."/>
            <person name="Mardis E.R."/>
            <person name="Wilson R.K."/>
        </authorList>
    </citation>
    <scope>NUCLEOTIDE SEQUENCE [LARGE SCALE GENOMIC DNA]</scope>
    <source>
        <strain evidence="2 3">YIT 11841</strain>
    </source>
</reference>
<dbReference type="AlphaFoldDB" id="F3QY68"/>
<feature type="transmembrane region" description="Helical" evidence="1">
    <location>
        <begin position="15"/>
        <end position="43"/>
    </location>
</feature>
<sequence>MITVVQSSVFRDFGPLFLCFGGVVLLFLPLLGRISILFCMFVIKKPD</sequence>
<protein>
    <submittedName>
        <fullName evidence="2">Uncharacterized protein</fullName>
    </submittedName>
</protein>
<dbReference type="Proteomes" id="UP000005546">
    <property type="component" value="Unassembled WGS sequence"/>
</dbReference>
<evidence type="ECO:0000313" key="2">
    <source>
        <dbReference type="EMBL" id="EGG50714.1"/>
    </source>
</evidence>
<accession>F3QY68</accession>
<proteinExistence type="predicted"/>
<comment type="caution">
    <text evidence="2">The sequence shown here is derived from an EMBL/GenBank/DDBJ whole genome shotgun (WGS) entry which is preliminary data.</text>
</comment>
<dbReference type="HOGENOM" id="CLU_3171277_0_0_10"/>
<keyword evidence="1" id="KW-1133">Transmembrane helix</keyword>